<dbReference type="EMBL" id="JACHMB010000001">
    <property type="protein sequence ID" value="MBB5782754.1"/>
    <property type="molecule type" value="Genomic_DNA"/>
</dbReference>
<dbReference type="Pfam" id="PF00480">
    <property type="entry name" value="ROK"/>
    <property type="match status" value="2"/>
</dbReference>
<evidence type="ECO:0000259" key="3">
    <source>
        <dbReference type="Pfam" id="PF12802"/>
    </source>
</evidence>
<keyword evidence="4" id="KW-0418">Kinase</keyword>
<comment type="caution">
    <text evidence="4">The sequence shown here is derived from an EMBL/GenBank/DDBJ whole genome shotgun (WGS) entry which is preliminary data.</text>
</comment>
<proteinExistence type="inferred from homology"/>
<dbReference type="Gene3D" id="3.30.420.40">
    <property type="match status" value="3"/>
</dbReference>
<dbReference type="InterPro" id="IPR036388">
    <property type="entry name" value="WH-like_DNA-bd_sf"/>
</dbReference>
<protein>
    <submittedName>
        <fullName evidence="4">Putative NBD/HSP70 family sugar kinase</fullName>
    </submittedName>
</protein>
<gene>
    <name evidence="4" type="ORF">HD596_009510</name>
</gene>
<dbReference type="Gene3D" id="1.10.10.10">
    <property type="entry name" value="Winged helix-like DNA-binding domain superfamily/Winged helix DNA-binding domain"/>
    <property type="match status" value="1"/>
</dbReference>
<sequence length="463" mass="48214">MTEERSAGTPVLRRMNRAAVLDAVRQRAPEPVRVAELARLTELTRPTVAQAVEDLLAAGWLRQVAPQQATVGRPATRFSLNGRAAPVLALDVGPHTVTAGIADLAGERLAMIRRPVSRRGARHLLEAVDEATDAALAAAGLAAEQIAAVTAATPGIVEVATGRVLFAPSVPGWPEIDLAGRLRARFRCAVTVENDANLAALAAAHRHTGAGTLLAVQWGERLGAGVVIDGRLHRGAGQAGEIGFIRPTDFLRPTSAIHPTGDLPDPTGDHPHPTGDHPHRDGDHPHPTGDHPHPTEDHPHRDGDHSHPTGDHPHRAGHHPDPAGDGRGPLERAIGAEAIVDLARHRAAGHPESRLARAADAAAVFAAAADGDPMAVEVVDRVAAVFAEAIAPAVLVLSPHAIVIGGGIARAGAVLLDAIARHLEGLTLTPPSVELSELAEGTVLTGAIQLALDEVWRDALTNC</sequence>
<evidence type="ECO:0000256" key="2">
    <source>
        <dbReference type="SAM" id="MobiDB-lite"/>
    </source>
</evidence>
<organism evidence="4 5">
    <name type="scientific">Nonomuraea jabiensis</name>
    <dbReference type="NCBI Taxonomy" id="882448"/>
    <lineage>
        <taxon>Bacteria</taxon>
        <taxon>Bacillati</taxon>
        <taxon>Actinomycetota</taxon>
        <taxon>Actinomycetes</taxon>
        <taxon>Streptosporangiales</taxon>
        <taxon>Streptosporangiaceae</taxon>
        <taxon>Nonomuraea</taxon>
    </lineage>
</organism>
<evidence type="ECO:0000256" key="1">
    <source>
        <dbReference type="ARBA" id="ARBA00006479"/>
    </source>
</evidence>
<accession>A0A7W9GFB7</accession>
<feature type="compositionally biased region" description="Basic and acidic residues" evidence="2">
    <location>
        <begin position="267"/>
        <end position="330"/>
    </location>
</feature>
<dbReference type="InterPro" id="IPR036390">
    <property type="entry name" value="WH_DNA-bd_sf"/>
</dbReference>
<dbReference type="GO" id="GO:0003700">
    <property type="term" value="F:DNA-binding transcription factor activity"/>
    <property type="evidence" value="ECO:0007669"/>
    <property type="project" value="InterPro"/>
</dbReference>
<keyword evidence="4" id="KW-0808">Transferase</keyword>
<dbReference type="InterPro" id="IPR000835">
    <property type="entry name" value="HTH_MarR-typ"/>
</dbReference>
<dbReference type="SUPFAM" id="SSF53067">
    <property type="entry name" value="Actin-like ATPase domain"/>
    <property type="match status" value="3"/>
</dbReference>
<dbReference type="PANTHER" id="PTHR18964:SF149">
    <property type="entry name" value="BIFUNCTIONAL UDP-N-ACETYLGLUCOSAMINE 2-EPIMERASE_N-ACETYLMANNOSAMINE KINASE"/>
    <property type="match status" value="1"/>
</dbReference>
<dbReference type="RefSeq" id="WP_185075791.1">
    <property type="nucleotide sequence ID" value="NZ_JACHMB010000001.1"/>
</dbReference>
<dbReference type="PANTHER" id="PTHR18964">
    <property type="entry name" value="ROK (REPRESSOR, ORF, KINASE) FAMILY"/>
    <property type="match status" value="1"/>
</dbReference>
<comment type="similarity">
    <text evidence="1">Belongs to the ROK (NagC/XylR) family.</text>
</comment>
<reference evidence="4 5" key="1">
    <citation type="submission" date="2020-08" db="EMBL/GenBank/DDBJ databases">
        <title>Sequencing the genomes of 1000 actinobacteria strains.</title>
        <authorList>
            <person name="Klenk H.-P."/>
        </authorList>
    </citation>
    <scope>NUCLEOTIDE SEQUENCE [LARGE SCALE GENOMIC DNA]</scope>
    <source>
        <strain evidence="4 5">DSM 45507</strain>
    </source>
</reference>
<dbReference type="SUPFAM" id="SSF46785">
    <property type="entry name" value="Winged helix' DNA-binding domain"/>
    <property type="match status" value="1"/>
</dbReference>
<dbReference type="GO" id="GO:0016301">
    <property type="term" value="F:kinase activity"/>
    <property type="evidence" value="ECO:0007669"/>
    <property type="project" value="UniProtKB-KW"/>
</dbReference>
<name>A0A7W9GFB7_9ACTN</name>
<dbReference type="AlphaFoldDB" id="A0A7W9GFB7"/>
<evidence type="ECO:0000313" key="4">
    <source>
        <dbReference type="EMBL" id="MBB5782754.1"/>
    </source>
</evidence>
<evidence type="ECO:0000313" key="5">
    <source>
        <dbReference type="Proteomes" id="UP000579153"/>
    </source>
</evidence>
<dbReference type="Proteomes" id="UP000579153">
    <property type="component" value="Unassembled WGS sequence"/>
</dbReference>
<dbReference type="InterPro" id="IPR043129">
    <property type="entry name" value="ATPase_NBD"/>
</dbReference>
<dbReference type="InterPro" id="IPR000600">
    <property type="entry name" value="ROK"/>
</dbReference>
<feature type="region of interest" description="Disordered" evidence="2">
    <location>
        <begin position="251"/>
        <end position="330"/>
    </location>
</feature>
<feature type="domain" description="HTH marR-type" evidence="3">
    <location>
        <begin position="18"/>
        <end position="65"/>
    </location>
</feature>
<keyword evidence="5" id="KW-1185">Reference proteome</keyword>
<dbReference type="Pfam" id="PF12802">
    <property type="entry name" value="MarR_2"/>
    <property type="match status" value="1"/>
</dbReference>